<dbReference type="InParanoid" id="E9G6N5"/>
<evidence type="ECO:0000256" key="8">
    <source>
        <dbReference type="ARBA" id="ARBA00023201"/>
    </source>
</evidence>
<keyword evidence="6" id="KW-0406">Ion transport</keyword>
<evidence type="ECO:0000313" key="11">
    <source>
        <dbReference type="EMBL" id="EFX85161.1"/>
    </source>
</evidence>
<keyword evidence="5" id="KW-0915">Sodium</keyword>
<gene>
    <name evidence="11" type="ORF">DAPPUDRAFT_46630</name>
</gene>
<dbReference type="AlphaFoldDB" id="E9G6N5"/>
<dbReference type="Gene3D" id="6.10.140.1330">
    <property type="match status" value="1"/>
</dbReference>
<evidence type="ECO:0000256" key="9">
    <source>
        <dbReference type="SAM" id="Phobius"/>
    </source>
</evidence>
<feature type="domain" description="Cation/H+ exchanger transmembrane" evidence="10">
    <location>
        <begin position="4"/>
        <end position="48"/>
    </location>
</feature>
<keyword evidence="2" id="KW-0813">Transport</keyword>
<evidence type="ECO:0000256" key="4">
    <source>
        <dbReference type="ARBA" id="ARBA00022989"/>
    </source>
</evidence>
<dbReference type="GO" id="GO:0015385">
    <property type="term" value="F:sodium:proton antiporter activity"/>
    <property type="evidence" value="ECO:0007669"/>
    <property type="project" value="InterPro"/>
</dbReference>
<name>E9G6N5_DAPPU</name>
<dbReference type="eggNOG" id="KOG1966">
    <property type="taxonomic scope" value="Eukaryota"/>
</dbReference>
<dbReference type="HOGENOM" id="CLU_2326600_0_0_1"/>
<dbReference type="KEGG" id="dpx:DAPPUDRAFT_46630"/>
<feature type="transmembrane region" description="Helical" evidence="9">
    <location>
        <begin position="62"/>
        <end position="80"/>
    </location>
</feature>
<evidence type="ECO:0000256" key="2">
    <source>
        <dbReference type="ARBA" id="ARBA00022448"/>
    </source>
</evidence>
<sequence length="99" mass="11380">FYTLQATDCLVFSSLISAVDPVAVLAIFQEVGINKDLYFLVFGESLLNGTCLYYYYEYPIELLCLFFFSLVSAHSVHLIARQRIVHNKPWRAVCFLLDC</sequence>
<dbReference type="GO" id="GO:0016020">
    <property type="term" value="C:membrane"/>
    <property type="evidence" value="ECO:0007669"/>
    <property type="project" value="UniProtKB-SubCell"/>
</dbReference>
<evidence type="ECO:0000256" key="5">
    <source>
        <dbReference type="ARBA" id="ARBA00023053"/>
    </source>
</evidence>
<feature type="non-terminal residue" evidence="11">
    <location>
        <position position="1"/>
    </location>
</feature>
<dbReference type="Proteomes" id="UP000000305">
    <property type="component" value="Unassembled WGS sequence"/>
</dbReference>
<keyword evidence="3 9" id="KW-0812">Transmembrane</keyword>
<evidence type="ECO:0000256" key="6">
    <source>
        <dbReference type="ARBA" id="ARBA00023065"/>
    </source>
</evidence>
<dbReference type="OrthoDB" id="196264at2759"/>
<dbReference type="Pfam" id="PF00999">
    <property type="entry name" value="Na_H_Exchanger"/>
    <property type="match status" value="1"/>
</dbReference>
<dbReference type="InterPro" id="IPR006153">
    <property type="entry name" value="Cation/H_exchanger_TM"/>
</dbReference>
<reference evidence="11 12" key="1">
    <citation type="journal article" date="2011" name="Science">
        <title>The ecoresponsive genome of Daphnia pulex.</title>
        <authorList>
            <person name="Colbourne J.K."/>
            <person name="Pfrender M.E."/>
            <person name="Gilbert D."/>
            <person name="Thomas W.K."/>
            <person name="Tucker A."/>
            <person name="Oakley T.H."/>
            <person name="Tokishita S."/>
            <person name="Aerts A."/>
            <person name="Arnold G.J."/>
            <person name="Basu M.K."/>
            <person name="Bauer D.J."/>
            <person name="Caceres C.E."/>
            <person name="Carmel L."/>
            <person name="Casola C."/>
            <person name="Choi J.H."/>
            <person name="Detter J.C."/>
            <person name="Dong Q."/>
            <person name="Dusheyko S."/>
            <person name="Eads B.D."/>
            <person name="Frohlich T."/>
            <person name="Geiler-Samerotte K.A."/>
            <person name="Gerlach D."/>
            <person name="Hatcher P."/>
            <person name="Jogdeo S."/>
            <person name="Krijgsveld J."/>
            <person name="Kriventseva E.V."/>
            <person name="Kultz D."/>
            <person name="Laforsch C."/>
            <person name="Lindquist E."/>
            <person name="Lopez J."/>
            <person name="Manak J.R."/>
            <person name="Muller J."/>
            <person name="Pangilinan J."/>
            <person name="Patwardhan R.P."/>
            <person name="Pitluck S."/>
            <person name="Pritham E.J."/>
            <person name="Rechtsteiner A."/>
            <person name="Rho M."/>
            <person name="Rogozin I.B."/>
            <person name="Sakarya O."/>
            <person name="Salamov A."/>
            <person name="Schaack S."/>
            <person name="Shapiro H."/>
            <person name="Shiga Y."/>
            <person name="Skalitzky C."/>
            <person name="Smith Z."/>
            <person name="Souvorov A."/>
            <person name="Sung W."/>
            <person name="Tang Z."/>
            <person name="Tsuchiya D."/>
            <person name="Tu H."/>
            <person name="Vos H."/>
            <person name="Wang M."/>
            <person name="Wolf Y.I."/>
            <person name="Yamagata H."/>
            <person name="Yamada T."/>
            <person name="Ye Y."/>
            <person name="Shaw J.R."/>
            <person name="Andrews J."/>
            <person name="Crease T.J."/>
            <person name="Tang H."/>
            <person name="Lucas S.M."/>
            <person name="Robertson H.M."/>
            <person name="Bork P."/>
            <person name="Koonin E.V."/>
            <person name="Zdobnov E.M."/>
            <person name="Grigoriev I.V."/>
            <person name="Lynch M."/>
            <person name="Boore J.L."/>
        </authorList>
    </citation>
    <scope>NUCLEOTIDE SEQUENCE [LARGE SCALE GENOMIC DNA]</scope>
</reference>
<evidence type="ECO:0000256" key="7">
    <source>
        <dbReference type="ARBA" id="ARBA00023136"/>
    </source>
</evidence>
<evidence type="ECO:0000259" key="10">
    <source>
        <dbReference type="Pfam" id="PF00999"/>
    </source>
</evidence>
<dbReference type="PANTHER" id="PTHR10110">
    <property type="entry name" value="SODIUM/HYDROGEN EXCHANGER"/>
    <property type="match status" value="1"/>
</dbReference>
<comment type="subcellular location">
    <subcellularLocation>
        <location evidence="1">Membrane</location>
        <topology evidence="1">Multi-pass membrane protein</topology>
    </subcellularLocation>
</comment>
<keyword evidence="12" id="KW-1185">Reference proteome</keyword>
<dbReference type="PANTHER" id="PTHR10110:SF126">
    <property type="entry name" value="NA(+)_H(+) EXCHANGER PROTEIN 7"/>
    <property type="match status" value="1"/>
</dbReference>
<evidence type="ECO:0000313" key="12">
    <source>
        <dbReference type="Proteomes" id="UP000000305"/>
    </source>
</evidence>
<organism evidence="11 12">
    <name type="scientific">Daphnia pulex</name>
    <name type="common">Water flea</name>
    <dbReference type="NCBI Taxonomy" id="6669"/>
    <lineage>
        <taxon>Eukaryota</taxon>
        <taxon>Metazoa</taxon>
        <taxon>Ecdysozoa</taxon>
        <taxon>Arthropoda</taxon>
        <taxon>Crustacea</taxon>
        <taxon>Branchiopoda</taxon>
        <taxon>Diplostraca</taxon>
        <taxon>Cladocera</taxon>
        <taxon>Anomopoda</taxon>
        <taxon>Daphniidae</taxon>
        <taxon>Daphnia</taxon>
    </lineage>
</organism>
<dbReference type="STRING" id="6669.E9G6N5"/>
<keyword evidence="7 9" id="KW-0472">Membrane</keyword>
<protein>
    <recommendedName>
        <fullName evidence="10">Cation/H+ exchanger transmembrane domain-containing protein</fullName>
    </recommendedName>
</protein>
<evidence type="ECO:0000256" key="3">
    <source>
        <dbReference type="ARBA" id="ARBA00022692"/>
    </source>
</evidence>
<dbReference type="EMBL" id="GL732533">
    <property type="protein sequence ID" value="EFX85161.1"/>
    <property type="molecule type" value="Genomic_DNA"/>
</dbReference>
<proteinExistence type="predicted"/>
<dbReference type="InterPro" id="IPR018422">
    <property type="entry name" value="Cation/H_exchanger_CPA1"/>
</dbReference>
<keyword evidence="4 9" id="KW-1133">Transmembrane helix</keyword>
<accession>E9G6N5</accession>
<evidence type="ECO:0000256" key="1">
    <source>
        <dbReference type="ARBA" id="ARBA00004141"/>
    </source>
</evidence>
<keyword evidence="8" id="KW-0739">Sodium transport</keyword>